<protein>
    <recommendedName>
        <fullName evidence="5">IST1-like protein</fullName>
    </recommendedName>
</protein>
<comment type="similarity">
    <text evidence="1">Belongs to the IST1 family.</text>
</comment>
<feature type="region of interest" description="Disordered" evidence="2">
    <location>
        <begin position="768"/>
        <end position="974"/>
    </location>
</feature>
<dbReference type="FunFam" id="1.20.1260.60:FF:000003">
    <property type="entry name" value="IST1-like protein isoform A"/>
    <property type="match status" value="1"/>
</dbReference>
<feature type="compositionally biased region" description="Polar residues" evidence="2">
    <location>
        <begin position="475"/>
        <end position="493"/>
    </location>
</feature>
<gene>
    <name evidence="3" type="ORF">CQW23_16882</name>
</gene>
<comment type="caution">
    <text evidence="3">The sequence shown here is derived from an EMBL/GenBank/DDBJ whole genome shotgun (WGS) entry which is preliminary data.</text>
</comment>
<dbReference type="OrthoDB" id="29853at2759"/>
<feature type="region of interest" description="Disordered" evidence="2">
    <location>
        <begin position="228"/>
        <end position="306"/>
    </location>
</feature>
<evidence type="ECO:0000313" key="4">
    <source>
        <dbReference type="Proteomes" id="UP000224567"/>
    </source>
</evidence>
<dbReference type="PANTHER" id="PTHR12161:SF13">
    <property type="entry name" value="REGULATOR OF VPS4 ACTIVITY IN THE MVB PATHWAY PROTEIN"/>
    <property type="match status" value="1"/>
</dbReference>
<feature type="region of interest" description="Disordered" evidence="2">
    <location>
        <begin position="739"/>
        <end position="758"/>
    </location>
</feature>
<feature type="compositionally biased region" description="Polar residues" evidence="2">
    <location>
        <begin position="742"/>
        <end position="751"/>
    </location>
</feature>
<evidence type="ECO:0000313" key="3">
    <source>
        <dbReference type="EMBL" id="PHT42857.1"/>
    </source>
</evidence>
<feature type="compositionally biased region" description="Polar residues" evidence="2">
    <location>
        <begin position="1029"/>
        <end position="1045"/>
    </location>
</feature>
<feature type="region of interest" description="Disordered" evidence="2">
    <location>
        <begin position="673"/>
        <end position="716"/>
    </location>
</feature>
<feature type="compositionally biased region" description="Basic and acidic residues" evidence="2">
    <location>
        <begin position="426"/>
        <end position="473"/>
    </location>
</feature>
<organism evidence="3 4">
    <name type="scientific">Capsicum baccatum</name>
    <name type="common">Peruvian pepper</name>
    <dbReference type="NCBI Taxonomy" id="33114"/>
    <lineage>
        <taxon>Eukaryota</taxon>
        <taxon>Viridiplantae</taxon>
        <taxon>Streptophyta</taxon>
        <taxon>Embryophyta</taxon>
        <taxon>Tracheophyta</taxon>
        <taxon>Spermatophyta</taxon>
        <taxon>Magnoliopsida</taxon>
        <taxon>eudicotyledons</taxon>
        <taxon>Gunneridae</taxon>
        <taxon>Pentapetalae</taxon>
        <taxon>asterids</taxon>
        <taxon>lamiids</taxon>
        <taxon>Solanales</taxon>
        <taxon>Solanaceae</taxon>
        <taxon>Solanoideae</taxon>
        <taxon>Capsiceae</taxon>
        <taxon>Capsicum</taxon>
    </lineage>
</organism>
<dbReference type="PANTHER" id="PTHR12161">
    <property type="entry name" value="IST1 FAMILY MEMBER"/>
    <property type="match status" value="1"/>
</dbReference>
<feature type="compositionally biased region" description="Basic and acidic residues" evidence="2">
    <location>
        <begin position="499"/>
        <end position="515"/>
    </location>
</feature>
<feature type="compositionally biased region" description="Basic and acidic residues" evidence="2">
    <location>
        <begin position="365"/>
        <end position="379"/>
    </location>
</feature>
<evidence type="ECO:0008006" key="5">
    <source>
        <dbReference type="Google" id="ProtNLM"/>
    </source>
</evidence>
<feature type="compositionally biased region" description="Basic and acidic residues" evidence="2">
    <location>
        <begin position="768"/>
        <end position="780"/>
    </location>
</feature>
<proteinExistence type="inferred from homology"/>
<dbReference type="GO" id="GO:0015031">
    <property type="term" value="P:protein transport"/>
    <property type="evidence" value="ECO:0007669"/>
    <property type="project" value="InterPro"/>
</dbReference>
<feature type="compositionally biased region" description="Polar residues" evidence="2">
    <location>
        <begin position="241"/>
        <end position="261"/>
    </location>
</feature>
<feature type="compositionally biased region" description="Polar residues" evidence="2">
    <location>
        <begin position="346"/>
        <end position="358"/>
    </location>
</feature>
<feature type="compositionally biased region" description="Polar residues" evidence="2">
    <location>
        <begin position="1054"/>
        <end position="1076"/>
    </location>
</feature>
<dbReference type="Pfam" id="PF03398">
    <property type="entry name" value="Ist1"/>
    <property type="match status" value="1"/>
</dbReference>
<feature type="compositionally biased region" description="Basic and acidic residues" evidence="2">
    <location>
        <begin position="788"/>
        <end position="803"/>
    </location>
</feature>
<accession>A0A2G2WCA6</accession>
<feature type="compositionally biased region" description="Polar residues" evidence="2">
    <location>
        <begin position="200"/>
        <end position="210"/>
    </location>
</feature>
<feature type="region of interest" description="Disordered" evidence="2">
    <location>
        <begin position="341"/>
        <end position="535"/>
    </location>
</feature>
<feature type="compositionally biased region" description="Polar residues" evidence="2">
    <location>
        <begin position="809"/>
        <end position="823"/>
    </location>
</feature>
<dbReference type="InterPro" id="IPR005061">
    <property type="entry name" value="Ist1"/>
</dbReference>
<dbReference type="EMBL" id="MLFT02000007">
    <property type="protein sequence ID" value="PHT42857.1"/>
    <property type="molecule type" value="Genomic_DNA"/>
</dbReference>
<feature type="compositionally biased region" description="Polar residues" evidence="2">
    <location>
        <begin position="850"/>
        <end position="860"/>
    </location>
</feature>
<evidence type="ECO:0000256" key="1">
    <source>
        <dbReference type="ARBA" id="ARBA00005536"/>
    </source>
</evidence>
<feature type="compositionally biased region" description="Basic and acidic residues" evidence="2">
    <location>
        <begin position="387"/>
        <end position="415"/>
    </location>
</feature>
<dbReference type="Gene3D" id="1.20.1260.60">
    <property type="entry name" value="Vacuolar protein sorting-associated protein Ist1"/>
    <property type="match status" value="1"/>
</dbReference>
<dbReference type="Proteomes" id="UP000224567">
    <property type="component" value="Unassembled WGS sequence"/>
</dbReference>
<keyword evidence="4" id="KW-1185">Reference proteome</keyword>
<evidence type="ECO:0000256" key="2">
    <source>
        <dbReference type="SAM" id="MobiDB-lite"/>
    </source>
</evidence>
<name>A0A2G2WCA6_CAPBA</name>
<feature type="region of interest" description="Disordered" evidence="2">
    <location>
        <begin position="193"/>
        <end position="214"/>
    </location>
</feature>
<feature type="compositionally biased region" description="Basic and acidic residues" evidence="2">
    <location>
        <begin position="886"/>
        <end position="903"/>
    </location>
</feature>
<dbReference type="AlphaFoldDB" id="A0A2G2WCA6"/>
<feature type="compositionally biased region" description="Basic and acidic residues" evidence="2">
    <location>
        <begin position="228"/>
        <end position="238"/>
    </location>
</feature>
<reference evidence="4" key="2">
    <citation type="journal article" date="2017" name="J. Anim. Genet.">
        <title>Multiple reference genome sequences of hot pepper reveal the massive evolution of plant disease resistance genes by retroduplication.</title>
        <authorList>
            <person name="Kim S."/>
            <person name="Park J."/>
            <person name="Yeom S.-I."/>
            <person name="Kim Y.-M."/>
            <person name="Seo E."/>
            <person name="Kim K.-T."/>
            <person name="Kim M.-S."/>
            <person name="Lee J.M."/>
            <person name="Cheong K."/>
            <person name="Shin H.-S."/>
            <person name="Kim S.-B."/>
            <person name="Han K."/>
            <person name="Lee J."/>
            <person name="Park M."/>
            <person name="Lee H.-A."/>
            <person name="Lee H.-Y."/>
            <person name="Lee Y."/>
            <person name="Oh S."/>
            <person name="Lee J.H."/>
            <person name="Choi E."/>
            <person name="Choi E."/>
            <person name="Lee S.E."/>
            <person name="Jeon J."/>
            <person name="Kim H."/>
            <person name="Choi G."/>
            <person name="Song H."/>
            <person name="Lee J."/>
            <person name="Lee S.-C."/>
            <person name="Kwon J.-K."/>
            <person name="Lee H.-Y."/>
            <person name="Koo N."/>
            <person name="Hong Y."/>
            <person name="Kim R.W."/>
            <person name="Kang W.-H."/>
            <person name="Huh J.H."/>
            <person name="Kang B.-C."/>
            <person name="Yang T.-J."/>
            <person name="Lee Y.-H."/>
            <person name="Bennetzen J.L."/>
            <person name="Choi D."/>
        </authorList>
    </citation>
    <scope>NUCLEOTIDE SEQUENCE [LARGE SCALE GENOMIC DNA]</scope>
    <source>
        <strain evidence="4">cv. PBC81</strain>
    </source>
</reference>
<feature type="compositionally biased region" description="Basic and acidic residues" evidence="2">
    <location>
        <begin position="1077"/>
        <end position="1087"/>
    </location>
</feature>
<feature type="compositionally biased region" description="Polar residues" evidence="2">
    <location>
        <begin position="1090"/>
        <end position="1104"/>
    </location>
</feature>
<dbReference type="STRING" id="33114.A0A2G2WCA6"/>
<feature type="compositionally biased region" description="Polar residues" evidence="2">
    <location>
        <begin position="699"/>
        <end position="715"/>
    </location>
</feature>
<feature type="region of interest" description="Disordered" evidence="2">
    <location>
        <begin position="994"/>
        <end position="1139"/>
    </location>
</feature>
<sequence length="1151" mass="126444">MKKSNFLRSSKDMLTKNFNSTKCKMSLKLASSRLKLLKNKKEVQVKQMKRELAQLLDSGQDRTARIRVEHVVREEKMMAAYDLIEIYCELIVARLPIIESQKDCPIDLKEAITSVVFASPRCGDITELVDVRKHLTAKYGKEFINAAIELRPSCGVSRMLVEKLSAKAPDGQTKMRILGAIAEEHGIQWHPKSVEEAESVPSNDLLNGSGSLEKAGNIHEDATHFEASDVRTPLDHGKRPNASSNFPEQNTRSSLGTQNFVSAHGGGRGVTPSSNYHHGVSPSGSRDEGSEAGQSIPGDGNFSIGKQNWSMEFKDATSAAQAAAESAERASLAARAAAELSRVPRQYSSESQRTEVQSSGGGGRGRYDTSINEHFRKDSATSSLPDRNPRLKNERIDNLQHENLARETRQFHDNNHGTSGGSGPGKYEHSPKDSVIRSSPERTSRFQQERAENLQHDNLARATRHHNDMHGTSDRPGSQVSAGATGSVNNDDSFATVAEGDKYVQKSLSKEDSRNIMKQRKSSGRTESESMNSFKNESMEDFNYFGEEATTKYPKINSSDSYLSTSGFGENIHYSSHQSYGKDAMNDPFYNVYQGHIPSETVNKSCDDSASVAFDDSGSEEDYNIKFDSDPVYDDQQAKLYFPSPERKSPTYNSAIKKSWSFDSDKSLAKSPLASEISVGRPSPQLYENLAPAGDNSRQENTVPTFDNSDGMNSDSDIEMVRLPIDFRNVSYEHARYHDSPRSSYMENVSGTDGKKWSHSLSDERVFGDLQRHNKTDKSDSISFSSEDEAKHTKPQDGKDDRSPPALPRTQTDDGSLASSVSGFENEFTFGKLTGGLKHKGHIPPPYLRSQLTNVSSSVESGMESPVMRSQDVAPSKSSVGLGMQTKRDDKSNSRLDDTHSVSDTDSSDEDFSQEASSYRQRTYARKTGSNTKYAGLRGSTAYFDSDSSDSEAGHKKQLIAGSSSQLSGGFSRRTKASSFILDTNSSSKLKISSEAAVNSDSGVDGKLTSRSFGIKTQERLKPVRNSYAGDTQEPQRLTRNFYSSESHEAPSRTRISSGQPSSGPAISRPITQPKITSHEGRQKSARVEQPSSSSQMTAASGNSDAPKPPTSGGDIFSREDSMKKASHVHPKLPDYDDIASKLQSLRMNLK</sequence>
<reference evidence="3 4" key="1">
    <citation type="journal article" date="2017" name="Genome Biol.">
        <title>New reference genome sequences of hot pepper reveal the massive evolution of plant disease-resistance genes by retroduplication.</title>
        <authorList>
            <person name="Kim S."/>
            <person name="Park J."/>
            <person name="Yeom S.I."/>
            <person name="Kim Y.M."/>
            <person name="Seo E."/>
            <person name="Kim K.T."/>
            <person name="Kim M.S."/>
            <person name="Lee J.M."/>
            <person name="Cheong K."/>
            <person name="Shin H.S."/>
            <person name="Kim S.B."/>
            <person name="Han K."/>
            <person name="Lee J."/>
            <person name="Park M."/>
            <person name="Lee H.A."/>
            <person name="Lee H.Y."/>
            <person name="Lee Y."/>
            <person name="Oh S."/>
            <person name="Lee J.H."/>
            <person name="Choi E."/>
            <person name="Choi E."/>
            <person name="Lee S.E."/>
            <person name="Jeon J."/>
            <person name="Kim H."/>
            <person name="Choi G."/>
            <person name="Song H."/>
            <person name="Lee J."/>
            <person name="Lee S.C."/>
            <person name="Kwon J.K."/>
            <person name="Lee H.Y."/>
            <person name="Koo N."/>
            <person name="Hong Y."/>
            <person name="Kim R.W."/>
            <person name="Kang W.H."/>
            <person name="Huh J.H."/>
            <person name="Kang B.C."/>
            <person name="Yang T.J."/>
            <person name="Lee Y.H."/>
            <person name="Bennetzen J.L."/>
            <person name="Choi D."/>
        </authorList>
    </citation>
    <scope>NUCLEOTIDE SEQUENCE [LARGE SCALE GENOMIC DNA]</scope>
    <source>
        <strain evidence="4">cv. PBC81</strain>
    </source>
</reference>
<dbReference type="InterPro" id="IPR042277">
    <property type="entry name" value="IST1-like"/>
</dbReference>